<gene>
    <name evidence="3" type="ORF">VF724_10845</name>
</gene>
<keyword evidence="1" id="KW-0812">Transmembrane</keyword>
<dbReference type="PIRSF" id="PIRSF030042">
    <property type="entry name" value="UCP030042"/>
    <property type="match status" value="1"/>
</dbReference>
<keyword evidence="1" id="KW-1133">Transmembrane helix</keyword>
<accession>A0ABU5ZI27</accession>
<evidence type="ECO:0000313" key="4">
    <source>
        <dbReference type="Proteomes" id="UP001310386"/>
    </source>
</evidence>
<feature type="transmembrane region" description="Helical" evidence="1">
    <location>
        <begin position="7"/>
        <end position="27"/>
    </location>
</feature>
<sequence length="138" mass="15549">MKEIPIFLVRTNQAAIVFMILLSLMFQQPWITAGLWLIQTVGLISGGRWNLFVRIGRLFHGDHPGARTESVELQRFNNSIAVFLLTVSVAFFASGWQMIGYVFALIVAAAASAALAGFCAGCFIYYQYKQWKWKRSHA</sequence>
<evidence type="ECO:0000313" key="3">
    <source>
        <dbReference type="EMBL" id="MEB3102160.1"/>
    </source>
</evidence>
<protein>
    <submittedName>
        <fullName evidence="3">DUF4395 domain-containing protein</fullName>
    </submittedName>
</protein>
<dbReference type="RefSeq" id="WP_371754281.1">
    <property type="nucleotide sequence ID" value="NZ_JAYJLD010000014.1"/>
</dbReference>
<dbReference type="InterPro" id="IPR025508">
    <property type="entry name" value="DUF4395"/>
</dbReference>
<dbReference type="Pfam" id="PF14340">
    <property type="entry name" value="DUF4395"/>
    <property type="match status" value="1"/>
</dbReference>
<organism evidence="3 4">
    <name type="scientific">Ferviditalea candida</name>
    <dbReference type="NCBI Taxonomy" id="3108399"/>
    <lineage>
        <taxon>Bacteria</taxon>
        <taxon>Bacillati</taxon>
        <taxon>Bacillota</taxon>
        <taxon>Bacilli</taxon>
        <taxon>Bacillales</taxon>
        <taxon>Paenibacillaceae</taxon>
        <taxon>Ferviditalea</taxon>
    </lineage>
</organism>
<comment type="caution">
    <text evidence="3">The sequence shown here is derived from an EMBL/GenBank/DDBJ whole genome shotgun (WGS) entry which is preliminary data.</text>
</comment>
<dbReference type="Proteomes" id="UP001310386">
    <property type="component" value="Unassembled WGS sequence"/>
</dbReference>
<feature type="domain" description="DUF4395" evidence="2">
    <location>
        <begin position="8"/>
        <end position="130"/>
    </location>
</feature>
<dbReference type="InterPro" id="IPR016942">
    <property type="entry name" value="UCP030042"/>
</dbReference>
<dbReference type="EMBL" id="JAYJLD010000014">
    <property type="protein sequence ID" value="MEB3102160.1"/>
    <property type="molecule type" value="Genomic_DNA"/>
</dbReference>
<proteinExistence type="predicted"/>
<keyword evidence="1" id="KW-0472">Membrane</keyword>
<feature type="transmembrane region" description="Helical" evidence="1">
    <location>
        <begin position="76"/>
        <end position="96"/>
    </location>
</feature>
<reference evidence="3" key="1">
    <citation type="submission" date="2023-12" db="EMBL/GenBank/DDBJ databases">
        <title>Fervidustalea candida gen. nov., sp. nov., a novel member of the family Paenibacillaceae isolated from a geothermal area.</title>
        <authorList>
            <person name="Li W.-J."/>
            <person name="Jiao J.-Y."/>
            <person name="Chen Y."/>
        </authorList>
    </citation>
    <scope>NUCLEOTIDE SEQUENCE</scope>
    <source>
        <strain evidence="3">SYSU GA230002</strain>
    </source>
</reference>
<evidence type="ECO:0000256" key="1">
    <source>
        <dbReference type="SAM" id="Phobius"/>
    </source>
</evidence>
<feature type="transmembrane region" description="Helical" evidence="1">
    <location>
        <begin position="33"/>
        <end position="55"/>
    </location>
</feature>
<keyword evidence="4" id="KW-1185">Reference proteome</keyword>
<feature type="transmembrane region" description="Helical" evidence="1">
    <location>
        <begin position="102"/>
        <end position="126"/>
    </location>
</feature>
<evidence type="ECO:0000259" key="2">
    <source>
        <dbReference type="Pfam" id="PF14340"/>
    </source>
</evidence>
<name>A0ABU5ZI27_9BACL</name>